<evidence type="ECO:0000256" key="5">
    <source>
        <dbReference type="ARBA" id="ARBA00022597"/>
    </source>
</evidence>
<dbReference type="GO" id="GO:0016887">
    <property type="term" value="F:ATP hydrolysis activity"/>
    <property type="evidence" value="ECO:0007669"/>
    <property type="project" value="InterPro"/>
</dbReference>
<evidence type="ECO:0000256" key="6">
    <source>
        <dbReference type="ARBA" id="ARBA00022737"/>
    </source>
</evidence>
<dbReference type="SUPFAM" id="SSF52540">
    <property type="entry name" value="P-loop containing nucleoside triphosphate hydrolases"/>
    <property type="match status" value="2"/>
</dbReference>
<keyword evidence="13" id="KW-1185">Reference proteome</keyword>
<dbReference type="EMBL" id="LAYJ01000112">
    <property type="protein sequence ID" value="KKI50203.1"/>
    <property type="molecule type" value="Genomic_DNA"/>
</dbReference>
<dbReference type="InterPro" id="IPR027417">
    <property type="entry name" value="P-loop_NTPase"/>
</dbReference>
<dbReference type="FunFam" id="3.40.50.300:FF:000127">
    <property type="entry name" value="Ribose import ATP-binding protein RbsA"/>
    <property type="match status" value="1"/>
</dbReference>
<gene>
    <name evidence="12" type="ORF">CHK_2266</name>
</gene>
<comment type="subcellular location">
    <subcellularLocation>
        <location evidence="2">Cell inner membrane</location>
    </subcellularLocation>
    <subcellularLocation>
        <location evidence="1">Cell membrane</location>
        <topology evidence="1">Peripheral membrane protein</topology>
    </subcellularLocation>
</comment>
<keyword evidence="3" id="KW-0813">Transport</keyword>
<dbReference type="GO" id="GO:0005524">
    <property type="term" value="F:ATP binding"/>
    <property type="evidence" value="ECO:0007669"/>
    <property type="project" value="UniProtKB-KW"/>
</dbReference>
<evidence type="ECO:0000259" key="11">
    <source>
        <dbReference type="PROSITE" id="PS50893"/>
    </source>
</evidence>
<evidence type="ECO:0000256" key="4">
    <source>
        <dbReference type="ARBA" id="ARBA00022475"/>
    </source>
</evidence>
<dbReference type="RefSeq" id="WP_046444080.1">
    <property type="nucleotide sequence ID" value="NZ_LAYJ01000112.1"/>
</dbReference>
<dbReference type="GO" id="GO:0005886">
    <property type="term" value="C:plasma membrane"/>
    <property type="evidence" value="ECO:0007669"/>
    <property type="project" value="UniProtKB-SubCell"/>
</dbReference>
<dbReference type="Pfam" id="PF00005">
    <property type="entry name" value="ABC_tran"/>
    <property type="match status" value="2"/>
</dbReference>
<evidence type="ECO:0000313" key="13">
    <source>
        <dbReference type="Proteomes" id="UP000034076"/>
    </source>
</evidence>
<evidence type="ECO:0000256" key="1">
    <source>
        <dbReference type="ARBA" id="ARBA00004202"/>
    </source>
</evidence>
<keyword evidence="5" id="KW-0762">Sugar transport</keyword>
<organism evidence="12 13">
    <name type="scientific">Christensenella hongkongensis</name>
    <dbReference type="NCBI Taxonomy" id="270498"/>
    <lineage>
        <taxon>Bacteria</taxon>
        <taxon>Bacillati</taxon>
        <taxon>Bacillota</taxon>
        <taxon>Clostridia</taxon>
        <taxon>Christensenellales</taxon>
        <taxon>Christensenellaceae</taxon>
        <taxon>Christensenella</taxon>
    </lineage>
</organism>
<dbReference type="PANTHER" id="PTHR43790:SF3">
    <property type="entry name" value="D-ALLOSE IMPORT ATP-BINDING PROTEIN ALSA-RELATED"/>
    <property type="match status" value="1"/>
</dbReference>
<keyword evidence="10" id="KW-0472">Membrane</keyword>
<feature type="domain" description="ABC transporter" evidence="11">
    <location>
        <begin position="252"/>
        <end position="495"/>
    </location>
</feature>
<dbReference type="OrthoDB" id="9771863at2"/>
<evidence type="ECO:0000256" key="2">
    <source>
        <dbReference type="ARBA" id="ARBA00004533"/>
    </source>
</evidence>
<dbReference type="CDD" id="cd03215">
    <property type="entry name" value="ABC_Carb_Monos_II"/>
    <property type="match status" value="1"/>
</dbReference>
<comment type="caution">
    <text evidence="12">The sequence shown here is derived from an EMBL/GenBank/DDBJ whole genome shotgun (WGS) entry which is preliminary data.</text>
</comment>
<evidence type="ECO:0000256" key="3">
    <source>
        <dbReference type="ARBA" id="ARBA00022448"/>
    </source>
</evidence>
<dbReference type="InterPro" id="IPR003439">
    <property type="entry name" value="ABC_transporter-like_ATP-bd"/>
</dbReference>
<dbReference type="PROSITE" id="PS50893">
    <property type="entry name" value="ABC_TRANSPORTER_2"/>
    <property type="match status" value="2"/>
</dbReference>
<dbReference type="InterPro" id="IPR003593">
    <property type="entry name" value="AAA+_ATPase"/>
</dbReference>
<evidence type="ECO:0000256" key="7">
    <source>
        <dbReference type="ARBA" id="ARBA00022741"/>
    </source>
</evidence>
<dbReference type="CDD" id="cd03216">
    <property type="entry name" value="ABC_Carb_Monos_I"/>
    <property type="match status" value="1"/>
</dbReference>
<sequence>MGNEVLRVKDIEKSFPGVRALHDVNFSIKAGEVHALIGENGAGKSTLMKILSGVYTKDGGQVFIDGKEVEIHSPEHATQLGISIIYQELNLMPNLSIGENIFMGREKRKGLLFDSKTTQKEASMYSKEVGLHIDVNTLVKDLSIAQRQMVEVAKALSVNSKVIIMDEPTSSLTERENEILMGIIRKLRDQGKGIVFISHKLSEIFEIADRITVLRDGECIDTVPAGECSEEKLIQMMVGREINDLFPKVSAQRGEKIMEVSHLTSGKAVQDVSFSLYRGEVLGFAGLVGAGRSETMAAIFGTERMDSGEITIDGKKIGNHQASDSIALGMGFVPEDRKLQGLILGMAVRENVTMASLESVSKGNLIKSREESKVTNYYVEKLSIKTPGIEQKTENLSGGNQQKVVIAKWLATHPKILILDEPTRGIDVGAKKEIYMLMNTLVQEGVSIIMVSSELPEVIGMSDRIVVMNEGKIKGIVSREEATQEGIMSIILQGQDDQPEPQQA</sequence>
<dbReference type="SMART" id="SM00382">
    <property type="entry name" value="AAA"/>
    <property type="match status" value="2"/>
</dbReference>
<proteinExistence type="predicted"/>
<dbReference type="Proteomes" id="UP000034076">
    <property type="component" value="Unassembled WGS sequence"/>
</dbReference>
<keyword evidence="6" id="KW-0677">Repeat</keyword>
<evidence type="ECO:0000256" key="10">
    <source>
        <dbReference type="ARBA" id="ARBA00023136"/>
    </source>
</evidence>
<dbReference type="InterPro" id="IPR050107">
    <property type="entry name" value="ABC_carbohydrate_import_ATPase"/>
</dbReference>
<evidence type="ECO:0000256" key="8">
    <source>
        <dbReference type="ARBA" id="ARBA00022840"/>
    </source>
</evidence>
<dbReference type="PATRIC" id="fig|270498.16.peg.2017"/>
<protein>
    <submittedName>
        <fullName evidence="12">Ribose ABC transport system, ATP-binding protein RbsA</fullName>
    </submittedName>
</protein>
<keyword evidence="7" id="KW-0547">Nucleotide-binding</keyword>
<dbReference type="InterPro" id="IPR017871">
    <property type="entry name" value="ABC_transporter-like_CS"/>
</dbReference>
<feature type="domain" description="ABC transporter" evidence="11">
    <location>
        <begin position="6"/>
        <end position="241"/>
    </location>
</feature>
<dbReference type="FunFam" id="3.40.50.300:FF:000126">
    <property type="entry name" value="Galactose/methyl galactoside import ATP-binding protein MglA"/>
    <property type="match status" value="1"/>
</dbReference>
<evidence type="ECO:0000256" key="9">
    <source>
        <dbReference type="ARBA" id="ARBA00022967"/>
    </source>
</evidence>
<accession>A0A0M2NDE1</accession>
<dbReference type="GO" id="GO:0015749">
    <property type="term" value="P:monosaccharide transmembrane transport"/>
    <property type="evidence" value="ECO:0007669"/>
    <property type="project" value="UniProtKB-ARBA"/>
</dbReference>
<dbReference type="PROSITE" id="PS00211">
    <property type="entry name" value="ABC_TRANSPORTER_1"/>
    <property type="match status" value="1"/>
</dbReference>
<reference evidence="12 13" key="1">
    <citation type="submission" date="2015-04" db="EMBL/GenBank/DDBJ databases">
        <title>Draft genome sequence of bacteremic isolate Catabacter hongkongensis type strain HKU16T.</title>
        <authorList>
            <person name="Lau S.K."/>
            <person name="Teng J.L."/>
            <person name="Huang Y."/>
            <person name="Curreem S.O."/>
            <person name="Tsui S.K."/>
            <person name="Woo P.C."/>
        </authorList>
    </citation>
    <scope>NUCLEOTIDE SEQUENCE [LARGE SCALE GENOMIC DNA]</scope>
    <source>
        <strain evidence="12 13">HKU16</strain>
    </source>
</reference>
<dbReference type="PANTHER" id="PTHR43790">
    <property type="entry name" value="CARBOHYDRATE TRANSPORT ATP-BINDING PROTEIN MG119-RELATED"/>
    <property type="match status" value="1"/>
</dbReference>
<dbReference type="Gene3D" id="3.40.50.300">
    <property type="entry name" value="P-loop containing nucleotide triphosphate hydrolases"/>
    <property type="match status" value="2"/>
</dbReference>
<keyword evidence="9" id="KW-1278">Translocase</keyword>
<keyword evidence="4" id="KW-1003">Cell membrane</keyword>
<keyword evidence="8 12" id="KW-0067">ATP-binding</keyword>
<evidence type="ECO:0000313" key="12">
    <source>
        <dbReference type="EMBL" id="KKI50203.1"/>
    </source>
</evidence>
<name>A0A0M2NDE1_9FIRM</name>
<dbReference type="AlphaFoldDB" id="A0A0M2NDE1"/>
<dbReference type="STRING" id="270498.CHK_2266"/>